<proteinExistence type="predicted"/>
<protein>
    <submittedName>
        <fullName evidence="1">Uncharacterized protein</fullName>
    </submittedName>
</protein>
<accession>A0ACC1CEF6</accession>
<evidence type="ECO:0000313" key="2">
    <source>
        <dbReference type="Proteomes" id="UP000824533"/>
    </source>
</evidence>
<evidence type="ECO:0000313" key="1">
    <source>
        <dbReference type="EMBL" id="KAJ0169943.1"/>
    </source>
</evidence>
<dbReference type="EMBL" id="CM034415">
    <property type="protein sequence ID" value="KAJ0169943.1"/>
    <property type="molecule type" value="Genomic_DNA"/>
</dbReference>
<name>A0ACC1CEF6_9NEOP</name>
<keyword evidence="2" id="KW-1185">Reference proteome</keyword>
<organism evidence="1 2">
    <name type="scientific">Dendrolimus kikuchii</name>
    <dbReference type="NCBI Taxonomy" id="765133"/>
    <lineage>
        <taxon>Eukaryota</taxon>
        <taxon>Metazoa</taxon>
        <taxon>Ecdysozoa</taxon>
        <taxon>Arthropoda</taxon>
        <taxon>Hexapoda</taxon>
        <taxon>Insecta</taxon>
        <taxon>Pterygota</taxon>
        <taxon>Neoptera</taxon>
        <taxon>Endopterygota</taxon>
        <taxon>Lepidoptera</taxon>
        <taxon>Glossata</taxon>
        <taxon>Ditrysia</taxon>
        <taxon>Bombycoidea</taxon>
        <taxon>Lasiocampidae</taxon>
        <taxon>Dendrolimus</taxon>
    </lineage>
</organism>
<dbReference type="Proteomes" id="UP000824533">
    <property type="component" value="Linkage Group LG29"/>
</dbReference>
<reference evidence="1 2" key="1">
    <citation type="journal article" date="2021" name="Front. Genet.">
        <title>Chromosome-Level Genome Assembly Reveals Significant Gene Expansion in the Toll and IMD Signaling Pathways of Dendrolimus kikuchii.</title>
        <authorList>
            <person name="Zhou J."/>
            <person name="Wu P."/>
            <person name="Xiong Z."/>
            <person name="Liu N."/>
            <person name="Zhao N."/>
            <person name="Ji M."/>
            <person name="Qiu Y."/>
            <person name="Yang B."/>
        </authorList>
    </citation>
    <scope>NUCLEOTIDE SEQUENCE [LARGE SCALE GENOMIC DNA]</scope>
    <source>
        <strain evidence="1">Ann1</strain>
    </source>
</reference>
<comment type="caution">
    <text evidence="1">The sequence shown here is derived from an EMBL/GenBank/DDBJ whole genome shotgun (WGS) entry which is preliminary data.</text>
</comment>
<gene>
    <name evidence="1" type="ORF">K1T71_014549</name>
</gene>
<sequence length="158" mass="18043">MRSTDDNNDRQTNGTPDDYNVQDMDIETAIQPTPIVIQPTSTDTMSIITTEPDQLISTNHTQPDNENNGIPVLSDAIDKQLKPFYIRSTPGSTYRVDDRSTSPRIVIKDVFIPVNNTEAEIIRFLKEHTIAAQEKRRNTRYLDQQRGRCRKLRDALPS</sequence>